<proteinExistence type="predicted"/>
<name>A0A1F8GEU3_9BACT</name>
<organism evidence="1 2">
    <name type="scientific">Candidatus Yanofskybacteria bacterium RIFCSPLOWO2_01_FULL_42_49</name>
    <dbReference type="NCBI Taxonomy" id="1802694"/>
    <lineage>
        <taxon>Bacteria</taxon>
        <taxon>Candidatus Yanofskyibacteriota</taxon>
    </lineage>
</organism>
<protein>
    <recommendedName>
        <fullName evidence="3">HTH deoR-type domain-containing protein</fullName>
    </recommendedName>
</protein>
<evidence type="ECO:0008006" key="3">
    <source>
        <dbReference type="Google" id="ProtNLM"/>
    </source>
</evidence>
<dbReference type="SUPFAM" id="SSF46785">
    <property type="entry name" value="Winged helix' DNA-binding domain"/>
    <property type="match status" value="1"/>
</dbReference>
<evidence type="ECO:0000313" key="1">
    <source>
        <dbReference type="EMBL" id="OGN23570.1"/>
    </source>
</evidence>
<reference evidence="1 2" key="1">
    <citation type="journal article" date="2016" name="Nat. Commun.">
        <title>Thousands of microbial genomes shed light on interconnected biogeochemical processes in an aquifer system.</title>
        <authorList>
            <person name="Anantharaman K."/>
            <person name="Brown C.T."/>
            <person name="Hug L.A."/>
            <person name="Sharon I."/>
            <person name="Castelle C.J."/>
            <person name="Probst A.J."/>
            <person name="Thomas B.C."/>
            <person name="Singh A."/>
            <person name="Wilkins M.J."/>
            <person name="Karaoz U."/>
            <person name="Brodie E.L."/>
            <person name="Williams K.H."/>
            <person name="Hubbard S.S."/>
            <person name="Banfield J.F."/>
        </authorList>
    </citation>
    <scope>NUCLEOTIDE SEQUENCE [LARGE SCALE GENOMIC DNA]</scope>
</reference>
<accession>A0A1F8GEU3</accession>
<dbReference type="InterPro" id="IPR036388">
    <property type="entry name" value="WH-like_DNA-bd_sf"/>
</dbReference>
<sequence>MEREDTLKFINSVVLLSKLLAKVEERFLAEKLYGKISDMVLVFIEYVVETELRRAESIAKSNSAAQHPINVAQYYYKNLLNSIRGVLDCLEYLEHDTKNNITPLLLAHKNLLKLKLHILKHSQVTKLIEKKTESQPTSVSEIKIKPALKNKAAGSALKSNSSKEKIFNFIKRFPDVRTKKIISEFNALSDRTVKRNLKELIDEGLLKKKSEDGAVYYLVTNL</sequence>
<dbReference type="Gene3D" id="1.10.10.10">
    <property type="entry name" value="Winged helix-like DNA-binding domain superfamily/Winged helix DNA-binding domain"/>
    <property type="match status" value="1"/>
</dbReference>
<gene>
    <name evidence="1" type="ORF">A2918_00660</name>
</gene>
<dbReference type="STRING" id="1802694.A2918_00660"/>
<dbReference type="EMBL" id="MGKI01000001">
    <property type="protein sequence ID" value="OGN23570.1"/>
    <property type="molecule type" value="Genomic_DNA"/>
</dbReference>
<dbReference type="InterPro" id="IPR036390">
    <property type="entry name" value="WH_DNA-bd_sf"/>
</dbReference>
<dbReference type="AlphaFoldDB" id="A0A1F8GEU3"/>
<dbReference type="Proteomes" id="UP000178227">
    <property type="component" value="Unassembled WGS sequence"/>
</dbReference>
<evidence type="ECO:0000313" key="2">
    <source>
        <dbReference type="Proteomes" id="UP000178227"/>
    </source>
</evidence>
<comment type="caution">
    <text evidence="1">The sequence shown here is derived from an EMBL/GenBank/DDBJ whole genome shotgun (WGS) entry which is preliminary data.</text>
</comment>